<dbReference type="PANTHER" id="PTHR10996">
    <property type="entry name" value="2-HYDROXYACID DEHYDROGENASE-RELATED"/>
    <property type="match status" value="1"/>
</dbReference>
<evidence type="ECO:0000313" key="6">
    <source>
        <dbReference type="EMBL" id="QHJ01698.1"/>
    </source>
</evidence>
<dbReference type="PANTHER" id="PTHR10996:SF178">
    <property type="entry name" value="2-HYDROXYACID DEHYDROGENASE YGL185C-RELATED"/>
    <property type="match status" value="1"/>
</dbReference>
<gene>
    <name evidence="6" type="ORF">GT347_24580</name>
</gene>
<dbReference type="Gene3D" id="3.40.50.720">
    <property type="entry name" value="NAD(P)-binding Rossmann-like Domain"/>
    <property type="match status" value="2"/>
</dbReference>
<dbReference type="InterPro" id="IPR006140">
    <property type="entry name" value="D-isomer_DH_NAD-bd"/>
</dbReference>
<feature type="domain" description="D-isomer specific 2-hydroxyacid dehydrogenase catalytic" evidence="4">
    <location>
        <begin position="10"/>
        <end position="321"/>
    </location>
</feature>
<dbReference type="GO" id="GO:0030267">
    <property type="term" value="F:glyoxylate reductase (NADPH) activity"/>
    <property type="evidence" value="ECO:0007669"/>
    <property type="project" value="TreeGrafter"/>
</dbReference>
<dbReference type="Proteomes" id="UP000464787">
    <property type="component" value="Chromosome"/>
</dbReference>
<keyword evidence="2" id="KW-0520">NAD</keyword>
<dbReference type="InterPro" id="IPR050223">
    <property type="entry name" value="D-isomer_2-hydroxyacid_DH"/>
</dbReference>
<dbReference type="SUPFAM" id="SSF52283">
    <property type="entry name" value="Formate/glycerate dehydrogenase catalytic domain-like"/>
    <property type="match status" value="1"/>
</dbReference>
<comment type="similarity">
    <text evidence="3">Belongs to the D-isomer specific 2-hydroxyacid dehydrogenase family.</text>
</comment>
<evidence type="ECO:0000256" key="3">
    <source>
        <dbReference type="RuleBase" id="RU003719"/>
    </source>
</evidence>
<dbReference type="InterPro" id="IPR006139">
    <property type="entry name" value="D-isomer_2_OHA_DH_cat_dom"/>
</dbReference>
<dbReference type="GO" id="GO:0016618">
    <property type="term" value="F:hydroxypyruvate reductase [NAD(P)H] activity"/>
    <property type="evidence" value="ECO:0007669"/>
    <property type="project" value="TreeGrafter"/>
</dbReference>
<sequence length="337" mass="35787">MLETRRPVVLSTDGLHPDVAERLACWAELQYLPPGLSPAQSDDALREAVGRVQGLIVRRQLPADLFERPLALRAVMRQGVGLDFIPVDRATAHGIPVGNTPAVNANAVAEYVFAGLLAHSRQLAAFDARVRAGDWSARTQAGARTFELRGRTLGLLGFGAVGRRIAAIGEHGFGMRISTCTQTPSAVPEGIAAMPLEALFEASDVIVIACPLTPATRGLVDARVLRHARPHALLVNVGRGPVVQEEDLADALEQGRLAGAVLDVFATQPLPSGSRLRRHPGVLLTPHLAGVTQEAERAMGLLAVDTLQALLRGERPANTVNPAVFTAHPTTPQETSP</sequence>
<protein>
    <submittedName>
        <fullName evidence="6">Hydroxyacid dehydrogenase</fullName>
    </submittedName>
</protein>
<keyword evidence="7" id="KW-1185">Reference proteome</keyword>
<dbReference type="GO" id="GO:0051287">
    <property type="term" value="F:NAD binding"/>
    <property type="evidence" value="ECO:0007669"/>
    <property type="project" value="InterPro"/>
</dbReference>
<proteinExistence type="inferred from homology"/>
<keyword evidence="1 3" id="KW-0560">Oxidoreductase</keyword>
<dbReference type="Pfam" id="PF00389">
    <property type="entry name" value="2-Hacid_dh"/>
    <property type="match status" value="1"/>
</dbReference>
<reference evidence="6 7" key="1">
    <citation type="submission" date="2020-01" db="EMBL/GenBank/DDBJ databases">
        <title>Genome sequencing of strain KACC 21265.</title>
        <authorList>
            <person name="Heo J."/>
            <person name="Kim S.-J."/>
            <person name="Kim J.-S."/>
            <person name="Hong S.-B."/>
            <person name="Kwon S.-W."/>
        </authorList>
    </citation>
    <scope>NUCLEOTIDE SEQUENCE [LARGE SCALE GENOMIC DNA]</scope>
    <source>
        <strain evidence="6 7">KACC 21265</strain>
    </source>
</reference>
<evidence type="ECO:0000259" key="5">
    <source>
        <dbReference type="Pfam" id="PF02826"/>
    </source>
</evidence>
<dbReference type="Pfam" id="PF02826">
    <property type="entry name" value="2-Hacid_dh_C"/>
    <property type="match status" value="1"/>
</dbReference>
<feature type="domain" description="D-isomer specific 2-hydroxyacid dehydrogenase NAD-binding" evidence="5">
    <location>
        <begin position="114"/>
        <end position="289"/>
    </location>
</feature>
<dbReference type="InterPro" id="IPR036291">
    <property type="entry name" value="NAD(P)-bd_dom_sf"/>
</dbReference>
<dbReference type="KEGG" id="xyk:GT347_24580"/>
<evidence type="ECO:0000259" key="4">
    <source>
        <dbReference type="Pfam" id="PF00389"/>
    </source>
</evidence>
<dbReference type="GO" id="GO:0005829">
    <property type="term" value="C:cytosol"/>
    <property type="evidence" value="ECO:0007669"/>
    <property type="project" value="TreeGrafter"/>
</dbReference>
<evidence type="ECO:0000256" key="2">
    <source>
        <dbReference type="ARBA" id="ARBA00023027"/>
    </source>
</evidence>
<accession>A0A857JDH9</accession>
<organism evidence="6 7">
    <name type="scientific">Xylophilus rhododendri</name>
    <dbReference type="NCBI Taxonomy" id="2697032"/>
    <lineage>
        <taxon>Bacteria</taxon>
        <taxon>Pseudomonadati</taxon>
        <taxon>Pseudomonadota</taxon>
        <taxon>Betaproteobacteria</taxon>
        <taxon>Burkholderiales</taxon>
        <taxon>Xylophilus</taxon>
    </lineage>
</organism>
<dbReference type="AlphaFoldDB" id="A0A857JDH9"/>
<name>A0A857JDH9_9BURK</name>
<evidence type="ECO:0000256" key="1">
    <source>
        <dbReference type="ARBA" id="ARBA00023002"/>
    </source>
</evidence>
<dbReference type="SUPFAM" id="SSF51735">
    <property type="entry name" value="NAD(P)-binding Rossmann-fold domains"/>
    <property type="match status" value="1"/>
</dbReference>
<evidence type="ECO:0000313" key="7">
    <source>
        <dbReference type="Proteomes" id="UP000464787"/>
    </source>
</evidence>
<dbReference type="EMBL" id="CP047650">
    <property type="protein sequence ID" value="QHJ01698.1"/>
    <property type="molecule type" value="Genomic_DNA"/>
</dbReference>